<evidence type="ECO:0000313" key="1">
    <source>
        <dbReference type="EMBL" id="OYN79985.1"/>
    </source>
</evidence>
<keyword evidence="2" id="KW-1185">Reference proteome</keyword>
<accession>A0A255DRX2</accession>
<organism evidence="1 2">
    <name type="scientific">Mycolicibacterium sphagni</name>
    <dbReference type="NCBI Taxonomy" id="1786"/>
    <lineage>
        <taxon>Bacteria</taxon>
        <taxon>Bacillati</taxon>
        <taxon>Actinomycetota</taxon>
        <taxon>Actinomycetes</taxon>
        <taxon>Mycobacteriales</taxon>
        <taxon>Mycobacteriaceae</taxon>
        <taxon>Mycolicibacterium</taxon>
    </lineage>
</organism>
<evidence type="ECO:0008006" key="3">
    <source>
        <dbReference type="Google" id="ProtNLM"/>
    </source>
</evidence>
<dbReference type="Proteomes" id="UP000216063">
    <property type="component" value="Unassembled WGS sequence"/>
</dbReference>
<comment type="caution">
    <text evidence="1">The sequence shown here is derived from an EMBL/GenBank/DDBJ whole genome shotgun (WGS) entry which is preliminary data.</text>
</comment>
<proteinExistence type="predicted"/>
<dbReference type="EMBL" id="NOZR01000007">
    <property type="protein sequence ID" value="OYN79985.1"/>
    <property type="molecule type" value="Genomic_DNA"/>
</dbReference>
<sequence>MVYAAVFRREQTREDGALAIAGLINRSNAEGVGLADVFVARQLEELSGQPVPSVGLLPVDDSERLLKAAHTVLDDPDPTSRLERLAGNEPLETAQQAVSEALVRQQRRIERRTGKYVGWVRQMNANACQRCVNWAQDGRVWPANYRMPTHKGCNCVERIVISEKRPKPVRQKGKQNERTD</sequence>
<name>A0A255DRX2_9MYCO</name>
<dbReference type="AlphaFoldDB" id="A0A255DRX2"/>
<protein>
    <recommendedName>
        <fullName evidence="3">Phage head morphogenesis domain-containing protein</fullName>
    </recommendedName>
</protein>
<evidence type="ECO:0000313" key="2">
    <source>
        <dbReference type="Proteomes" id="UP000216063"/>
    </source>
</evidence>
<reference evidence="1 2" key="1">
    <citation type="submission" date="2017-07" db="EMBL/GenBank/DDBJ databases">
        <title>The new phylogeny of genus Mycobacterium.</title>
        <authorList>
            <person name="Tortoli E."/>
            <person name="Trovato A."/>
            <person name="Cirillo D.M."/>
        </authorList>
    </citation>
    <scope>NUCLEOTIDE SEQUENCE [LARGE SCALE GENOMIC DNA]</scope>
    <source>
        <strain evidence="1 2">ATCC 33027</strain>
    </source>
</reference>
<gene>
    <name evidence="1" type="ORF">CG716_11040</name>
</gene>